<evidence type="ECO:0000256" key="1">
    <source>
        <dbReference type="SAM" id="MobiDB-lite"/>
    </source>
</evidence>
<comment type="caution">
    <text evidence="3">The sequence shown here is derived from an EMBL/GenBank/DDBJ whole genome shotgun (WGS) entry which is preliminary data.</text>
</comment>
<evidence type="ECO:0000313" key="3">
    <source>
        <dbReference type="EMBL" id="OJH36996.1"/>
    </source>
</evidence>
<dbReference type="STRING" id="83449.BON30_31420"/>
<keyword evidence="2" id="KW-0732">Signal</keyword>
<dbReference type="PROSITE" id="PS51257">
    <property type="entry name" value="PROKAR_LIPOPROTEIN"/>
    <property type="match status" value="1"/>
</dbReference>
<evidence type="ECO:0000313" key="4">
    <source>
        <dbReference type="Proteomes" id="UP000182229"/>
    </source>
</evidence>
<feature type="signal peptide" evidence="2">
    <location>
        <begin position="1"/>
        <end position="26"/>
    </location>
</feature>
<proteinExistence type="predicted"/>
<feature type="compositionally biased region" description="Basic and acidic residues" evidence="1">
    <location>
        <begin position="436"/>
        <end position="446"/>
    </location>
</feature>
<dbReference type="RefSeq" id="WP_071902144.1">
    <property type="nucleotide sequence ID" value="NZ_MPIN01000009.1"/>
</dbReference>
<dbReference type="AlphaFoldDB" id="A0A1L9B439"/>
<reference evidence="3 4" key="2">
    <citation type="submission" date="2016-12" db="EMBL/GenBank/DDBJ databases">
        <title>Draft Genome Sequence of Cystobacter ferrugineus Strain Cbfe23.</title>
        <authorList>
            <person name="Akbar S."/>
            <person name="Dowd S.E."/>
            <person name="Stevens D.C."/>
        </authorList>
    </citation>
    <scope>NUCLEOTIDE SEQUENCE [LARGE SCALE GENOMIC DNA]</scope>
    <source>
        <strain evidence="3 4">Cbfe23</strain>
    </source>
</reference>
<protein>
    <submittedName>
        <fullName evidence="3">Uncharacterized protein</fullName>
    </submittedName>
</protein>
<keyword evidence="4" id="KW-1185">Reference proteome</keyword>
<evidence type="ECO:0000256" key="2">
    <source>
        <dbReference type="SAM" id="SignalP"/>
    </source>
</evidence>
<dbReference type="EMBL" id="MPIN01000009">
    <property type="protein sequence ID" value="OJH36996.1"/>
    <property type="molecule type" value="Genomic_DNA"/>
</dbReference>
<reference evidence="4" key="1">
    <citation type="submission" date="2016-11" db="EMBL/GenBank/DDBJ databases">
        <authorList>
            <person name="Shukria A."/>
            <person name="Stevens D.C."/>
        </authorList>
    </citation>
    <scope>NUCLEOTIDE SEQUENCE [LARGE SCALE GENOMIC DNA]</scope>
    <source>
        <strain evidence="4">Cbfe23</strain>
    </source>
</reference>
<organism evidence="3 4">
    <name type="scientific">Cystobacter ferrugineus</name>
    <dbReference type="NCBI Taxonomy" id="83449"/>
    <lineage>
        <taxon>Bacteria</taxon>
        <taxon>Pseudomonadati</taxon>
        <taxon>Myxococcota</taxon>
        <taxon>Myxococcia</taxon>
        <taxon>Myxococcales</taxon>
        <taxon>Cystobacterineae</taxon>
        <taxon>Archangiaceae</taxon>
        <taxon>Cystobacter</taxon>
    </lineage>
</organism>
<feature type="chain" id="PRO_5012137540" evidence="2">
    <location>
        <begin position="27"/>
        <end position="712"/>
    </location>
</feature>
<dbReference type="Proteomes" id="UP000182229">
    <property type="component" value="Unassembled WGS sequence"/>
</dbReference>
<sequence length="712" mass="77376">MRAEILAHGWAALLLAALLATGCASLAPSPDVARAGSDEAAPRALACGETAPHGLPSCGSQHVPPGWPNFSSDDGEALLAPFLTCASPAEFLALQDRVDMPRLVERLDDWGAVRLGSLGTPREDVAHILNRKRTSFLLKAIEAYGALRAEGLALFIVDSAHDDDLREILFVLARDKRLEETLELLPAFRTALEVRGLKPTARPDRDFEWSDLGRGLARAGRDALSSTQVSDGGAGLNFAVIRDQLPPPYQEAIDTAEKKWMEQHYAPGNVMLGVFDHLTFGVPLGFHGLVTGTGHGAYSLTRGQYERATRELAPAVLLVTLYAGGKGARVLSARGATGAGVPVLNGLQALEPRWRGFKESARQLEVLLGVEGLRELSRDIRASREAGRFVAVGGVDAALALREARGDVARAQAWLSEARSEHSGPPAARGGAAKSPGERLTSKDAHVAARPGSLASLVDEHAGLTAEVVEAKLAWVESEASGPRLPKDVAVLEKHRPSLESPPFDARDNPRWPEYVAYYEKRLGEIKQGTAVEGPLRWAPYEKMWSGFARGLAFERAMLKLLYADAELPRAQRRFLADFDTPRIEKYVGVRKPGPGLRFVDVLVIEESEFAGRPPRVETFSFKSRNLALLEEDALTAQMTADAREALGYYGETLDIRRVSLKSLLPEGSQVLVPRVRLIYEDGGLKPKRIDMLKRAVRTAQEKAPGVEVLFQ</sequence>
<gene>
    <name evidence="3" type="ORF">BON30_31420</name>
</gene>
<feature type="region of interest" description="Disordered" evidence="1">
    <location>
        <begin position="416"/>
        <end position="446"/>
    </location>
</feature>
<name>A0A1L9B439_9BACT</name>
<accession>A0A1L9B439</accession>